<dbReference type="EMBL" id="NEDP02005470">
    <property type="protein sequence ID" value="OWF40390.1"/>
    <property type="molecule type" value="Genomic_DNA"/>
</dbReference>
<evidence type="ECO:0000256" key="1">
    <source>
        <dbReference type="SAM" id="MobiDB-lite"/>
    </source>
</evidence>
<feature type="compositionally biased region" description="Low complexity" evidence="1">
    <location>
        <begin position="308"/>
        <end position="324"/>
    </location>
</feature>
<evidence type="ECO:0000256" key="2">
    <source>
        <dbReference type="SAM" id="SignalP"/>
    </source>
</evidence>
<feature type="chain" id="PRO_5012735936" evidence="2">
    <location>
        <begin position="23"/>
        <end position="635"/>
    </location>
</feature>
<gene>
    <name evidence="3" type="ORF">KP79_PYT18069</name>
</gene>
<feature type="region of interest" description="Disordered" evidence="1">
    <location>
        <begin position="37"/>
        <end position="98"/>
    </location>
</feature>
<dbReference type="Proteomes" id="UP000242188">
    <property type="component" value="Unassembled WGS sequence"/>
</dbReference>
<keyword evidence="2" id="KW-0732">Signal</keyword>
<name>A0A210PV70_MIZYE</name>
<feature type="compositionally biased region" description="Polar residues" evidence="1">
    <location>
        <begin position="179"/>
        <end position="193"/>
    </location>
</feature>
<dbReference type="AlphaFoldDB" id="A0A210PV70"/>
<feature type="region of interest" description="Disordered" evidence="1">
    <location>
        <begin position="120"/>
        <end position="324"/>
    </location>
</feature>
<dbReference type="OrthoDB" id="6057792at2759"/>
<organism evidence="3 4">
    <name type="scientific">Mizuhopecten yessoensis</name>
    <name type="common">Japanese scallop</name>
    <name type="synonym">Patinopecten yessoensis</name>
    <dbReference type="NCBI Taxonomy" id="6573"/>
    <lineage>
        <taxon>Eukaryota</taxon>
        <taxon>Metazoa</taxon>
        <taxon>Spiralia</taxon>
        <taxon>Lophotrochozoa</taxon>
        <taxon>Mollusca</taxon>
        <taxon>Bivalvia</taxon>
        <taxon>Autobranchia</taxon>
        <taxon>Pteriomorphia</taxon>
        <taxon>Pectinida</taxon>
        <taxon>Pectinoidea</taxon>
        <taxon>Pectinidae</taxon>
        <taxon>Mizuhopecten</taxon>
    </lineage>
</organism>
<feature type="signal peptide" evidence="2">
    <location>
        <begin position="1"/>
        <end position="22"/>
    </location>
</feature>
<feature type="compositionally biased region" description="Low complexity" evidence="1">
    <location>
        <begin position="165"/>
        <end position="174"/>
    </location>
</feature>
<sequence length="635" mass="71501">MWCGVNPLSLWILCYWCVLGTTDTVNDNKEADIKNIPLRQKRTTDGGRLPPLPMTQHSGSVPSGRSGQASYDYQHGGASFDTSDSHQTASRRDQVDDEIRTRMVFNTANYDVHAELGESTYTPNTHASTGHTATTRDQGTQTGDDSRTTVTQYYVTREGTAQRIGTNEELGTGNEEVDSTQYNSEVQVQYPYNSRTPTRGQSSRTQTSHSQTAQTHGQTTQGRRDHGQTTQGRRGHGQTMQGRRGHGQTTQGETSYNYNSRIRTNPGQSQNPVYNTGTQPTRVRSNTPVYQESESGTQTSPYQTQHPTRTGTSYSTETRTTQTQTYRPYQTGTTYTTGARQGGGYGTLGQVFNLNTNNNRQYTTSNSRRYPNRGGYVSGTSAVPNTGVISDDPNCPTSTYRVYINNMECTRAVDTLGSFICYNYERVSRDCCEKCLSIKRSNSRGCEYGDRSYQCRNMEPFDCYAQRNREICCDTCSRYESQRNTGISGCEYGDLTPRCQIVSERRHLCYLPENQRLCCLTCPRLEDTSNPTCKWGDQNPQLCEPFTQDNQLRVNCYQTSVRQVCCSTCERLRARILVNIPGCQFGDRPVRMNTPLGMLSCREYVRQYGVEVCETEAINTHCCHTCYQYRALSRG</sequence>
<comment type="caution">
    <text evidence="3">The sequence shown here is derived from an EMBL/GenBank/DDBJ whole genome shotgun (WGS) entry which is preliminary data.</text>
</comment>
<evidence type="ECO:0000313" key="4">
    <source>
        <dbReference type="Proteomes" id="UP000242188"/>
    </source>
</evidence>
<feature type="compositionally biased region" description="Polar residues" evidence="1">
    <location>
        <begin position="253"/>
        <end position="307"/>
    </location>
</feature>
<feature type="compositionally biased region" description="Low complexity" evidence="1">
    <location>
        <begin position="132"/>
        <end position="143"/>
    </location>
</feature>
<feature type="compositionally biased region" description="Polar residues" evidence="1">
    <location>
        <begin position="55"/>
        <end position="71"/>
    </location>
</feature>
<evidence type="ECO:0000313" key="3">
    <source>
        <dbReference type="EMBL" id="OWF40390.1"/>
    </source>
</evidence>
<keyword evidence="4" id="KW-1185">Reference proteome</keyword>
<proteinExistence type="predicted"/>
<feature type="compositionally biased region" description="Low complexity" evidence="1">
    <location>
        <begin position="194"/>
        <end position="221"/>
    </location>
</feature>
<feature type="compositionally biased region" description="Polar residues" evidence="1">
    <location>
        <begin position="120"/>
        <end position="131"/>
    </location>
</feature>
<accession>A0A210PV70</accession>
<reference evidence="3 4" key="1">
    <citation type="journal article" date="2017" name="Nat. Ecol. Evol.">
        <title>Scallop genome provides insights into evolution of bilaterian karyotype and development.</title>
        <authorList>
            <person name="Wang S."/>
            <person name="Zhang J."/>
            <person name="Jiao W."/>
            <person name="Li J."/>
            <person name="Xun X."/>
            <person name="Sun Y."/>
            <person name="Guo X."/>
            <person name="Huan P."/>
            <person name="Dong B."/>
            <person name="Zhang L."/>
            <person name="Hu X."/>
            <person name="Sun X."/>
            <person name="Wang J."/>
            <person name="Zhao C."/>
            <person name="Wang Y."/>
            <person name="Wang D."/>
            <person name="Huang X."/>
            <person name="Wang R."/>
            <person name="Lv J."/>
            <person name="Li Y."/>
            <person name="Zhang Z."/>
            <person name="Liu B."/>
            <person name="Lu W."/>
            <person name="Hui Y."/>
            <person name="Liang J."/>
            <person name="Zhou Z."/>
            <person name="Hou R."/>
            <person name="Li X."/>
            <person name="Liu Y."/>
            <person name="Li H."/>
            <person name="Ning X."/>
            <person name="Lin Y."/>
            <person name="Zhao L."/>
            <person name="Xing Q."/>
            <person name="Dou J."/>
            <person name="Li Y."/>
            <person name="Mao J."/>
            <person name="Guo H."/>
            <person name="Dou H."/>
            <person name="Li T."/>
            <person name="Mu C."/>
            <person name="Jiang W."/>
            <person name="Fu Q."/>
            <person name="Fu X."/>
            <person name="Miao Y."/>
            <person name="Liu J."/>
            <person name="Yu Q."/>
            <person name="Li R."/>
            <person name="Liao H."/>
            <person name="Li X."/>
            <person name="Kong Y."/>
            <person name="Jiang Z."/>
            <person name="Chourrout D."/>
            <person name="Li R."/>
            <person name="Bao Z."/>
        </authorList>
    </citation>
    <scope>NUCLEOTIDE SEQUENCE [LARGE SCALE GENOMIC DNA]</scope>
    <source>
        <strain evidence="3 4">PY_sf001</strain>
    </source>
</reference>
<feature type="compositionally biased region" description="Low complexity" evidence="1">
    <location>
        <begin position="228"/>
        <end position="252"/>
    </location>
</feature>
<protein>
    <submittedName>
        <fullName evidence="3">Uncharacterized protein</fullName>
    </submittedName>
</protein>